<reference evidence="1 2" key="1">
    <citation type="submission" date="2020-08" db="EMBL/GenBank/DDBJ databases">
        <title>Genomic Encyclopedia of Type Strains, Phase IV (KMG-IV): sequencing the most valuable type-strain genomes for metagenomic binning, comparative biology and taxonomic classification.</title>
        <authorList>
            <person name="Goeker M."/>
        </authorList>
    </citation>
    <scope>NUCLEOTIDE SEQUENCE [LARGE SCALE GENOMIC DNA]</scope>
    <source>
        <strain evidence="1 2">DSM 44197</strain>
    </source>
</reference>
<accession>A0A7W3QM77</accession>
<dbReference type="Pfam" id="PF10025">
    <property type="entry name" value="DUF2267"/>
    <property type="match status" value="1"/>
</dbReference>
<dbReference type="Proteomes" id="UP000572680">
    <property type="component" value="Unassembled WGS sequence"/>
</dbReference>
<dbReference type="EMBL" id="JACJIA010000004">
    <property type="protein sequence ID" value="MBA8952285.1"/>
    <property type="molecule type" value="Genomic_DNA"/>
</dbReference>
<proteinExistence type="predicted"/>
<gene>
    <name evidence="1" type="ORF">HNR61_003925</name>
</gene>
<dbReference type="AlphaFoldDB" id="A0A7W3QM77"/>
<comment type="caution">
    <text evidence="1">The sequence shown here is derived from an EMBL/GenBank/DDBJ whole genome shotgun (WGS) entry which is preliminary data.</text>
</comment>
<protein>
    <submittedName>
        <fullName evidence="1">Uncharacterized protein (DUF2267 family)</fullName>
    </submittedName>
</protein>
<evidence type="ECO:0000313" key="2">
    <source>
        <dbReference type="Proteomes" id="UP000572680"/>
    </source>
</evidence>
<name>A0A7W3QM77_ACTNM</name>
<sequence>MHDHEFLARVRERGGYADQDEARRVTVAVLQVLAERVTAGEARDLAAELPGSLAGALAPGRGSADRFGVEEFCRRVSGRVGGGSRAAGRDAGAVLSTVADAVPPGELDHLTGRLPAGYAALFGRAGLGA</sequence>
<dbReference type="RefSeq" id="WP_182844523.1">
    <property type="nucleotide sequence ID" value="NZ_BAAALP010000018.1"/>
</dbReference>
<dbReference type="Gene3D" id="1.10.490.110">
    <property type="entry name" value="Uncharacterized conserved protein DUF2267"/>
    <property type="match status" value="1"/>
</dbReference>
<keyword evidence="2" id="KW-1185">Reference proteome</keyword>
<evidence type="ECO:0000313" key="1">
    <source>
        <dbReference type="EMBL" id="MBA8952285.1"/>
    </source>
</evidence>
<dbReference type="InterPro" id="IPR038282">
    <property type="entry name" value="DUF2267_sf"/>
</dbReference>
<dbReference type="InterPro" id="IPR018727">
    <property type="entry name" value="DUF2267"/>
</dbReference>
<organism evidence="1 2">
    <name type="scientific">Actinomadura namibiensis</name>
    <dbReference type="NCBI Taxonomy" id="182080"/>
    <lineage>
        <taxon>Bacteria</taxon>
        <taxon>Bacillati</taxon>
        <taxon>Actinomycetota</taxon>
        <taxon>Actinomycetes</taxon>
        <taxon>Streptosporangiales</taxon>
        <taxon>Thermomonosporaceae</taxon>
        <taxon>Actinomadura</taxon>
    </lineage>
</organism>